<accession>A0A399M1W4</accession>
<dbReference type="GO" id="GO:0006355">
    <property type="term" value="P:regulation of DNA-templated transcription"/>
    <property type="evidence" value="ECO:0007669"/>
    <property type="project" value="InterPro"/>
</dbReference>
<comment type="caution">
    <text evidence="8">The sequence shown here is derived from an EMBL/GenBank/DDBJ whole genome shotgun (WGS) entry which is preliminary data.</text>
</comment>
<dbReference type="InterPro" id="IPR000792">
    <property type="entry name" value="Tscrpt_reg_LuxR_C"/>
</dbReference>
<evidence type="ECO:0000259" key="7">
    <source>
        <dbReference type="PROSITE" id="PS50110"/>
    </source>
</evidence>
<evidence type="ECO:0000313" key="8">
    <source>
        <dbReference type="EMBL" id="RII75773.1"/>
    </source>
</evidence>
<dbReference type="AlphaFoldDB" id="A0A399M1W4"/>
<dbReference type="Pfam" id="PF00072">
    <property type="entry name" value="Response_reg"/>
    <property type="match status" value="1"/>
</dbReference>
<dbReference type="EMBL" id="QWLL01000047">
    <property type="protein sequence ID" value="RII75773.1"/>
    <property type="molecule type" value="Genomic_DNA"/>
</dbReference>
<dbReference type="InterPro" id="IPR011006">
    <property type="entry name" value="CheY-like_superfamily"/>
</dbReference>
<keyword evidence="3 8" id="KW-0238">DNA-binding</keyword>
<dbReference type="PANTHER" id="PTHR43214">
    <property type="entry name" value="TWO-COMPONENT RESPONSE REGULATOR"/>
    <property type="match status" value="1"/>
</dbReference>
<keyword evidence="1 5" id="KW-0597">Phosphoprotein</keyword>
<name>A0A399M1W4_9PSED</name>
<dbReference type="SUPFAM" id="SSF46894">
    <property type="entry name" value="C-terminal effector domain of the bipartite response regulators"/>
    <property type="match status" value="1"/>
</dbReference>
<dbReference type="Pfam" id="PF00196">
    <property type="entry name" value="GerE"/>
    <property type="match status" value="1"/>
</dbReference>
<evidence type="ECO:0000256" key="5">
    <source>
        <dbReference type="PROSITE-ProRule" id="PRU00169"/>
    </source>
</evidence>
<evidence type="ECO:0000313" key="9">
    <source>
        <dbReference type="Proteomes" id="UP000265875"/>
    </source>
</evidence>
<evidence type="ECO:0000259" key="6">
    <source>
        <dbReference type="PROSITE" id="PS50043"/>
    </source>
</evidence>
<proteinExistence type="predicted"/>
<dbReference type="InterPro" id="IPR016032">
    <property type="entry name" value="Sig_transdc_resp-reg_C-effctor"/>
</dbReference>
<dbReference type="RefSeq" id="WP_119370998.1">
    <property type="nucleotide sequence ID" value="NZ_QWLL01000047.1"/>
</dbReference>
<organism evidence="8 9">
    <name type="scientific">Pseudomonas monteilii</name>
    <dbReference type="NCBI Taxonomy" id="76759"/>
    <lineage>
        <taxon>Bacteria</taxon>
        <taxon>Pseudomonadati</taxon>
        <taxon>Pseudomonadota</taxon>
        <taxon>Gammaproteobacteria</taxon>
        <taxon>Pseudomonadales</taxon>
        <taxon>Pseudomonadaceae</taxon>
        <taxon>Pseudomonas</taxon>
    </lineage>
</organism>
<evidence type="ECO:0000256" key="1">
    <source>
        <dbReference type="ARBA" id="ARBA00022553"/>
    </source>
</evidence>
<dbReference type="Gene3D" id="3.40.50.2300">
    <property type="match status" value="1"/>
</dbReference>
<dbReference type="PROSITE" id="PS00622">
    <property type="entry name" value="HTH_LUXR_1"/>
    <property type="match status" value="1"/>
</dbReference>
<gene>
    <name evidence="8" type="ORF">D0894_19620</name>
</gene>
<dbReference type="PANTHER" id="PTHR43214:SF41">
    <property type="entry name" value="NITRATE_NITRITE RESPONSE REGULATOR PROTEIN NARP"/>
    <property type="match status" value="1"/>
</dbReference>
<dbReference type="SUPFAM" id="SSF52172">
    <property type="entry name" value="CheY-like"/>
    <property type="match status" value="1"/>
</dbReference>
<dbReference type="PROSITE" id="PS50043">
    <property type="entry name" value="HTH_LUXR_2"/>
    <property type="match status" value="1"/>
</dbReference>
<dbReference type="CDD" id="cd17535">
    <property type="entry name" value="REC_NarL-like"/>
    <property type="match status" value="1"/>
</dbReference>
<evidence type="ECO:0000256" key="2">
    <source>
        <dbReference type="ARBA" id="ARBA00023015"/>
    </source>
</evidence>
<dbReference type="SMART" id="SM00448">
    <property type="entry name" value="REC"/>
    <property type="match status" value="1"/>
</dbReference>
<evidence type="ECO:0000256" key="3">
    <source>
        <dbReference type="ARBA" id="ARBA00023125"/>
    </source>
</evidence>
<keyword evidence="2" id="KW-0805">Transcription regulation</keyword>
<dbReference type="InterPro" id="IPR039420">
    <property type="entry name" value="WalR-like"/>
</dbReference>
<feature type="modified residue" description="4-aspartylphosphate" evidence="5">
    <location>
        <position position="56"/>
    </location>
</feature>
<sequence length="211" mass="22975">MTRAHTALVVDDHPFIRATVCMLLRQQHVQVVGQADNGIDAVRLVRELVPDLVILDIAMPGLDGLEVIARIKACGLSSKVVVLTSQLAEAYSLRCLQAGAAGYVAKTDDLDELGKAVAAVLSGFTYYPEVAMSSVCRHDLRTSEAQCIASLTDRELTVLLYLARGYGNKAIGEAMLLSNKTISTYKTRLLEKLRLTSVVDLADFARRNQLI</sequence>
<feature type="domain" description="Response regulatory" evidence="7">
    <location>
        <begin position="6"/>
        <end position="121"/>
    </location>
</feature>
<dbReference type="GO" id="GO:0000160">
    <property type="term" value="P:phosphorelay signal transduction system"/>
    <property type="evidence" value="ECO:0007669"/>
    <property type="project" value="InterPro"/>
</dbReference>
<dbReference type="GO" id="GO:0003677">
    <property type="term" value="F:DNA binding"/>
    <property type="evidence" value="ECO:0007669"/>
    <property type="project" value="UniProtKB-KW"/>
</dbReference>
<dbReference type="CDD" id="cd06170">
    <property type="entry name" value="LuxR_C_like"/>
    <property type="match status" value="1"/>
</dbReference>
<dbReference type="InterPro" id="IPR058245">
    <property type="entry name" value="NreC/VraR/RcsB-like_REC"/>
</dbReference>
<dbReference type="PRINTS" id="PR00038">
    <property type="entry name" value="HTHLUXR"/>
</dbReference>
<feature type="domain" description="HTH luxR-type" evidence="6">
    <location>
        <begin position="144"/>
        <end position="209"/>
    </location>
</feature>
<protein>
    <submittedName>
        <fullName evidence="8">DNA-binding response regulator</fullName>
    </submittedName>
</protein>
<evidence type="ECO:0000256" key="4">
    <source>
        <dbReference type="ARBA" id="ARBA00023163"/>
    </source>
</evidence>
<dbReference type="SMART" id="SM00421">
    <property type="entry name" value="HTH_LUXR"/>
    <property type="match status" value="1"/>
</dbReference>
<reference evidence="8 9" key="1">
    <citation type="submission" date="2018-08" db="EMBL/GenBank/DDBJ databases">
        <title>Draft genome sequence of the cyanotroph, Pseudomonas monteilii BCN3.</title>
        <authorList>
            <person name="Jones L.B."/>
            <person name="Kunz D.A."/>
        </authorList>
    </citation>
    <scope>NUCLEOTIDE SEQUENCE [LARGE SCALE GENOMIC DNA]</scope>
    <source>
        <strain evidence="8 9">BCN3</strain>
    </source>
</reference>
<dbReference type="Proteomes" id="UP000265875">
    <property type="component" value="Unassembled WGS sequence"/>
</dbReference>
<keyword evidence="4" id="KW-0804">Transcription</keyword>
<dbReference type="PROSITE" id="PS50110">
    <property type="entry name" value="RESPONSE_REGULATORY"/>
    <property type="match status" value="1"/>
</dbReference>
<dbReference type="InterPro" id="IPR001789">
    <property type="entry name" value="Sig_transdc_resp-reg_receiver"/>
</dbReference>